<evidence type="ECO:0000313" key="10">
    <source>
        <dbReference type="Proteomes" id="UP000501316"/>
    </source>
</evidence>
<reference evidence="9" key="2">
    <citation type="journal article" date="2021" name="Appl. Environ. Microbiol.">
        <title>Adaptability of a Caproate-Producing Bacterium Contributes to Its Dominance in an Anaerobic Fermentation System.</title>
        <authorList>
            <person name="Wang H."/>
            <person name="Gu Y."/>
            <person name="Zhou W."/>
            <person name="Zhao D."/>
            <person name="Qiao Z."/>
            <person name="Zheng J."/>
            <person name="Gao J."/>
            <person name="Chen X."/>
            <person name="Ren C."/>
            <person name="Xu Y."/>
        </authorList>
    </citation>
    <scope>NUCLEOTIDE SEQUENCE</scope>
    <source>
        <strain evidence="9">JNU-WLY1368</strain>
    </source>
</reference>
<organism evidence="8 10">
    <name type="scientific">Caproicibacterium lactatifermentans</name>
    <dbReference type="NCBI Taxonomy" id="2666138"/>
    <lineage>
        <taxon>Bacteria</taxon>
        <taxon>Bacillati</taxon>
        <taxon>Bacillota</taxon>
        <taxon>Clostridia</taxon>
        <taxon>Eubacteriales</taxon>
        <taxon>Oscillospiraceae</taxon>
        <taxon>Caproicibacterium</taxon>
    </lineage>
</organism>
<feature type="transmembrane region" description="Helical" evidence="7">
    <location>
        <begin position="166"/>
        <end position="188"/>
    </location>
</feature>
<dbReference type="SUPFAM" id="SSF81345">
    <property type="entry name" value="ABC transporter involved in vitamin B12 uptake, BtuC"/>
    <property type="match status" value="1"/>
</dbReference>
<dbReference type="InterPro" id="IPR001626">
    <property type="entry name" value="ABC_TroCD"/>
</dbReference>
<dbReference type="PANTHER" id="PTHR30477:SF18">
    <property type="entry name" value="METAL TRANSPORT SYSTEM MEMBRANE PROTEIN CT_417-RELATED"/>
    <property type="match status" value="1"/>
</dbReference>
<accession>A0A859DXM3</accession>
<keyword evidence="3 6" id="KW-0812">Transmembrane</keyword>
<evidence type="ECO:0000256" key="6">
    <source>
        <dbReference type="RuleBase" id="RU003943"/>
    </source>
</evidence>
<evidence type="ECO:0000256" key="1">
    <source>
        <dbReference type="ARBA" id="ARBA00004141"/>
    </source>
</evidence>
<comment type="subcellular location">
    <subcellularLocation>
        <location evidence="6">Cell membrane</location>
        <topology evidence="6">Multi-pass membrane protein</topology>
    </subcellularLocation>
    <subcellularLocation>
        <location evidence="1">Membrane</location>
        <topology evidence="1">Multi-pass membrane protein</topology>
    </subcellularLocation>
</comment>
<keyword evidence="4 7" id="KW-1133">Transmembrane helix</keyword>
<evidence type="ECO:0000256" key="3">
    <source>
        <dbReference type="ARBA" id="ARBA00022692"/>
    </source>
</evidence>
<dbReference type="InterPro" id="IPR037294">
    <property type="entry name" value="ABC_BtuC-like"/>
</dbReference>
<evidence type="ECO:0000256" key="2">
    <source>
        <dbReference type="ARBA" id="ARBA00008034"/>
    </source>
</evidence>
<dbReference type="Proteomes" id="UP000509623">
    <property type="component" value="Chromosome"/>
</dbReference>
<feature type="transmembrane region" description="Helical" evidence="7">
    <location>
        <begin position="123"/>
        <end position="146"/>
    </location>
</feature>
<evidence type="ECO:0000313" key="11">
    <source>
        <dbReference type="Proteomes" id="UP000509623"/>
    </source>
</evidence>
<feature type="transmembrane region" description="Helical" evidence="7">
    <location>
        <begin position="81"/>
        <end position="102"/>
    </location>
</feature>
<dbReference type="GO" id="GO:0055085">
    <property type="term" value="P:transmembrane transport"/>
    <property type="evidence" value="ECO:0007669"/>
    <property type="project" value="InterPro"/>
</dbReference>
<gene>
    <name evidence="8" type="ORF">GJQ69_02485</name>
    <name evidence="9" type="ORF">GKP14_01880</name>
</gene>
<dbReference type="Pfam" id="PF00950">
    <property type="entry name" value="ABC-3"/>
    <property type="match status" value="1"/>
</dbReference>
<dbReference type="KEGG" id="clf:GJQ69_02485"/>
<dbReference type="GO" id="GO:0010043">
    <property type="term" value="P:response to zinc ion"/>
    <property type="evidence" value="ECO:0007669"/>
    <property type="project" value="TreeGrafter"/>
</dbReference>
<comment type="similarity">
    <text evidence="2 6">Belongs to the ABC-3 integral membrane protein family.</text>
</comment>
<protein>
    <submittedName>
        <fullName evidence="8">Metal ABC transporter permease</fullName>
    </submittedName>
</protein>
<sequence length="260" mass="27270">MKNALLAILLITPLFGLVGTMIVNNKLSFFSDALGHSALTGIAIGVLLGTDNYLLSMMGFALLFALGISAVIGSGTSSADTIISVFASVGMALGIVLLSATGGFAKYSSYLIGDILTVQPQEIALLAVLLAAVILLWILFFNPFLLTSVNADLAASKNIPVRLLQNIFVVLVAVLVTSTIKWVGILLINSLLVLPAAAARNLAHSMRSYHFWSIGISLVSGISGLIISYYTGTATGGTIVLVAAVIFFLSFFIGKRSERA</sequence>
<keyword evidence="5 7" id="KW-0472">Membrane</keyword>
<keyword evidence="11" id="KW-1185">Reference proteome</keyword>
<evidence type="ECO:0000256" key="4">
    <source>
        <dbReference type="ARBA" id="ARBA00022989"/>
    </source>
</evidence>
<keyword evidence="6" id="KW-0813">Transport</keyword>
<reference evidence="10 11" key="1">
    <citation type="submission" date="2019-11" db="EMBL/GenBank/DDBJ databases">
        <authorList>
            <person name="Ren C."/>
            <person name="Wang H."/>
            <person name="Xu Y."/>
        </authorList>
    </citation>
    <scope>NUCLEOTIDE SEQUENCE [LARGE SCALE GENOMIC DNA]</scope>
    <source>
        <strain evidence="11">JNU-WLY1368</strain>
        <strain evidence="8 10">LBM 19010</strain>
    </source>
</reference>
<feature type="transmembrane region" description="Helical" evidence="7">
    <location>
        <begin position="236"/>
        <end position="254"/>
    </location>
</feature>
<proteinExistence type="inferred from homology"/>
<reference evidence="9" key="3">
    <citation type="journal article" date="2022" name="Int. J. Syst. Evol. Microbiol.">
        <title>Caproicibacterium lactatifermentans sp. nov., isolated from pit clay used for the production of Chinese strong aroma-type liquor.</title>
        <authorList>
            <person name="Wang H."/>
            <person name="Gu Y."/>
            <person name="Zhao D."/>
            <person name="Qiao Z."/>
            <person name="Zheng J."/>
            <person name="Gao J."/>
            <person name="Ren C."/>
            <person name="Xu Y."/>
        </authorList>
    </citation>
    <scope>NUCLEOTIDE SEQUENCE</scope>
    <source>
        <strain evidence="9">JNU-WLY1368</strain>
    </source>
</reference>
<evidence type="ECO:0000256" key="7">
    <source>
        <dbReference type="SAM" id="Phobius"/>
    </source>
</evidence>
<evidence type="ECO:0000256" key="5">
    <source>
        <dbReference type="ARBA" id="ARBA00023136"/>
    </source>
</evidence>
<dbReference type="AlphaFoldDB" id="A0A859DXM3"/>
<name>A0A859DXM3_9FIRM</name>
<dbReference type="Gene3D" id="1.10.3470.10">
    <property type="entry name" value="ABC transporter involved in vitamin B12 uptake, BtuC"/>
    <property type="match status" value="1"/>
</dbReference>
<dbReference type="EMBL" id="CP046161">
    <property type="protein sequence ID" value="QKO31151.1"/>
    <property type="molecule type" value="Genomic_DNA"/>
</dbReference>
<dbReference type="EMBL" id="CP046051">
    <property type="protein sequence ID" value="QKN24741.1"/>
    <property type="molecule type" value="Genomic_DNA"/>
</dbReference>
<feature type="transmembrane region" description="Helical" evidence="7">
    <location>
        <begin position="55"/>
        <end position="75"/>
    </location>
</feature>
<evidence type="ECO:0000313" key="9">
    <source>
        <dbReference type="EMBL" id="QKO31151.1"/>
    </source>
</evidence>
<dbReference type="PANTHER" id="PTHR30477">
    <property type="entry name" value="ABC-TRANSPORTER METAL-BINDING PROTEIN"/>
    <property type="match status" value="1"/>
</dbReference>
<evidence type="ECO:0000313" key="8">
    <source>
        <dbReference type="EMBL" id="QKN24741.1"/>
    </source>
</evidence>
<dbReference type="Proteomes" id="UP000501316">
    <property type="component" value="Chromosome"/>
</dbReference>
<dbReference type="GO" id="GO:0043190">
    <property type="term" value="C:ATP-binding cassette (ABC) transporter complex"/>
    <property type="evidence" value="ECO:0007669"/>
    <property type="project" value="InterPro"/>
</dbReference>
<feature type="transmembrane region" description="Helical" evidence="7">
    <location>
        <begin position="209"/>
        <end position="230"/>
    </location>
</feature>